<gene>
    <name evidence="3" type="ORF">SAMN05421641_106122</name>
</gene>
<dbReference type="Proteomes" id="UP000323956">
    <property type="component" value="Unassembled WGS sequence"/>
</dbReference>
<feature type="region of interest" description="Disordered" evidence="1">
    <location>
        <begin position="34"/>
        <end position="65"/>
    </location>
</feature>
<reference evidence="3 4" key="1">
    <citation type="submission" date="2017-01" db="EMBL/GenBank/DDBJ databases">
        <authorList>
            <person name="Varghese N."/>
            <person name="Submissions S."/>
        </authorList>
    </citation>
    <scope>NUCLEOTIDE SEQUENCE [LARGE SCALE GENOMIC DNA]</scope>
    <source>
        <strain evidence="3 4">ATCC 700171</strain>
    </source>
</reference>
<keyword evidence="2" id="KW-0732">Signal</keyword>
<evidence type="ECO:0000256" key="1">
    <source>
        <dbReference type="SAM" id="MobiDB-lite"/>
    </source>
</evidence>
<accession>A0A1N6RXB8</accession>
<sequence length="65" mass="6332">MKTWMNRIGMALIAAAAAAMIAADGFAAEGAALVGTGETGPASGQHLHRAEPAGDRSGPVSGRAG</sequence>
<feature type="chain" id="PRO_5012884775" evidence="2">
    <location>
        <begin position="28"/>
        <end position="65"/>
    </location>
</feature>
<protein>
    <submittedName>
        <fullName evidence="3">Uncharacterized protein</fullName>
    </submittedName>
</protein>
<dbReference type="EMBL" id="FTMK01000006">
    <property type="protein sequence ID" value="SIQ33514.1"/>
    <property type="molecule type" value="Genomic_DNA"/>
</dbReference>
<dbReference type="AlphaFoldDB" id="A0A1N6RXB8"/>
<proteinExistence type="predicted"/>
<feature type="signal peptide" evidence="2">
    <location>
        <begin position="1"/>
        <end position="27"/>
    </location>
</feature>
<evidence type="ECO:0000313" key="3">
    <source>
        <dbReference type="EMBL" id="SIQ33514.1"/>
    </source>
</evidence>
<name>A0A1N6RXB8_9RHOB</name>
<evidence type="ECO:0000313" key="4">
    <source>
        <dbReference type="Proteomes" id="UP000323956"/>
    </source>
</evidence>
<evidence type="ECO:0000256" key="2">
    <source>
        <dbReference type="SAM" id="SignalP"/>
    </source>
</evidence>
<organism evidence="3 4">
    <name type="scientific">Paracoccus thiocyanatus</name>
    <dbReference type="NCBI Taxonomy" id="34006"/>
    <lineage>
        <taxon>Bacteria</taxon>
        <taxon>Pseudomonadati</taxon>
        <taxon>Pseudomonadota</taxon>
        <taxon>Alphaproteobacteria</taxon>
        <taxon>Rhodobacterales</taxon>
        <taxon>Paracoccaceae</taxon>
        <taxon>Paracoccus</taxon>
    </lineage>
</organism>